<dbReference type="InterPro" id="IPR031248">
    <property type="entry name" value="RNF213"/>
</dbReference>
<dbReference type="Proteomes" id="UP001164746">
    <property type="component" value="Chromosome 10"/>
</dbReference>
<dbReference type="EMBL" id="CP111021">
    <property type="protein sequence ID" value="WAR16784.1"/>
    <property type="molecule type" value="Genomic_DNA"/>
</dbReference>
<protein>
    <submittedName>
        <fullName evidence="1">RN213-like protein</fullName>
    </submittedName>
</protein>
<name>A0ABY7F5Y7_MYAAR</name>
<feature type="non-terminal residue" evidence="1">
    <location>
        <position position="1"/>
    </location>
</feature>
<evidence type="ECO:0000313" key="2">
    <source>
        <dbReference type="Proteomes" id="UP001164746"/>
    </source>
</evidence>
<evidence type="ECO:0000313" key="1">
    <source>
        <dbReference type="EMBL" id="WAR16784.1"/>
    </source>
</evidence>
<dbReference type="PANTHER" id="PTHR22605:SF16">
    <property type="entry name" value="E3 UBIQUITIN-PROTEIN LIGASE RNF213"/>
    <property type="match status" value="1"/>
</dbReference>
<reference evidence="1" key="1">
    <citation type="submission" date="2022-11" db="EMBL/GenBank/DDBJ databases">
        <title>Centuries of genome instability and evolution in soft-shell clam transmissible cancer (bioRxiv).</title>
        <authorList>
            <person name="Hart S.F.M."/>
            <person name="Yonemitsu M.A."/>
            <person name="Giersch R.M."/>
            <person name="Beal B.F."/>
            <person name="Arriagada G."/>
            <person name="Davis B.W."/>
            <person name="Ostrander E.A."/>
            <person name="Goff S.P."/>
            <person name="Metzger M.J."/>
        </authorList>
    </citation>
    <scope>NUCLEOTIDE SEQUENCE</scope>
    <source>
        <strain evidence="1">MELC-2E11</strain>
        <tissue evidence="1">Siphon/mantle</tissue>
    </source>
</reference>
<dbReference type="PANTHER" id="PTHR22605">
    <property type="entry name" value="RZ-TYPE DOMAIN-CONTAINING PROTEIN"/>
    <property type="match status" value="1"/>
</dbReference>
<proteinExistence type="predicted"/>
<feature type="non-terminal residue" evidence="1">
    <location>
        <position position="136"/>
    </location>
</feature>
<keyword evidence="2" id="KW-1185">Reference proteome</keyword>
<organism evidence="1 2">
    <name type="scientific">Mya arenaria</name>
    <name type="common">Soft-shell clam</name>
    <dbReference type="NCBI Taxonomy" id="6604"/>
    <lineage>
        <taxon>Eukaryota</taxon>
        <taxon>Metazoa</taxon>
        <taxon>Spiralia</taxon>
        <taxon>Lophotrochozoa</taxon>
        <taxon>Mollusca</taxon>
        <taxon>Bivalvia</taxon>
        <taxon>Autobranchia</taxon>
        <taxon>Heteroconchia</taxon>
        <taxon>Euheterodonta</taxon>
        <taxon>Imparidentia</taxon>
        <taxon>Neoheterodontei</taxon>
        <taxon>Myida</taxon>
        <taxon>Myoidea</taxon>
        <taxon>Myidae</taxon>
        <taxon>Mya</taxon>
    </lineage>
</organism>
<accession>A0ABY7F5Y7</accession>
<gene>
    <name evidence="1" type="ORF">MAR_031378</name>
</gene>
<sequence length="136" mass="15621">ILNSLVRLGNVFIKLCSAGCVLFNDLKATFRCNANRYTCLTMRFGQKSDLPMLRGRQSSEDNLDKMIPAVAEYMESCLAHWYSYIKETRKKYFHLNFFTIDQLVILQKELVQISSSVTPLMATYDLLSNVKSNCCL</sequence>